<sequence>MEKKLNSQRPGSSVRKYDDETSDLENSEKLSKLSKLPTRTYSLEGKETNCNRKKTSNSHQSSTTSMIPRPERKKFSRNISSPVGSQKDFRHSVKKNDRIKHPQSASNADGRNVRRIKTKESPSQTLVKHCGLENKLEEDFVNFKQNILKIPEFWSDADQTVKNILKNAVNIVTKQYPTADVEAIDAEIQNIVKATEAVKQEILTKTEDIVNQANKIYGEEFDGFGPTDEELKLITEKMEELRNNVNWKNNGFGDLLKFGIDYGKSKLDEKLRESEKQSLPKDQADREKSAKTRKLQKVSGRRSKLKLRDETDEIIQSCGDILRQDAKTVIRLLNDSGTKEIKSHSCDPNITFIKPSTKSFSVTKSPRDFRVEDKSCQTMSPWASEIVKREESLRVLNNKILELHTLCKDHISKFKSFNFQIKLRGMSNKGQSQVDAPGRVPSGKNKLTLHEYPTKQQRDVDVHQKTRLMNQQKKLLHVRDELIEMLKNRCNVEVQEI</sequence>
<dbReference type="Proteomes" id="UP001359485">
    <property type="component" value="Unassembled WGS sequence"/>
</dbReference>
<feature type="compositionally biased region" description="Basic and acidic residues" evidence="1">
    <location>
        <begin position="87"/>
        <end position="100"/>
    </location>
</feature>
<evidence type="ECO:0000313" key="2">
    <source>
        <dbReference type="EMBL" id="KAK6634027.1"/>
    </source>
</evidence>
<proteinExistence type="predicted"/>
<reference evidence="2 3" key="1">
    <citation type="submission" date="2023-09" db="EMBL/GenBank/DDBJ databases">
        <title>Genomes of two closely related lineages of the louse Polyplax serrata with different host specificities.</title>
        <authorList>
            <person name="Martinu J."/>
            <person name="Tarabai H."/>
            <person name="Stefka J."/>
            <person name="Hypsa V."/>
        </authorList>
    </citation>
    <scope>NUCLEOTIDE SEQUENCE [LARGE SCALE GENOMIC DNA]</scope>
    <source>
        <strain evidence="2">98ZLc_SE</strain>
    </source>
</reference>
<feature type="compositionally biased region" description="Basic and acidic residues" evidence="1">
    <location>
        <begin position="271"/>
        <end position="290"/>
    </location>
</feature>
<evidence type="ECO:0000313" key="3">
    <source>
        <dbReference type="Proteomes" id="UP001359485"/>
    </source>
</evidence>
<gene>
    <name evidence="2" type="ORF">RUM44_004634</name>
</gene>
<evidence type="ECO:0000256" key="1">
    <source>
        <dbReference type="SAM" id="MobiDB-lite"/>
    </source>
</evidence>
<feature type="region of interest" description="Disordered" evidence="1">
    <location>
        <begin position="1"/>
        <end position="112"/>
    </location>
</feature>
<organism evidence="2 3">
    <name type="scientific">Polyplax serrata</name>
    <name type="common">Common mouse louse</name>
    <dbReference type="NCBI Taxonomy" id="468196"/>
    <lineage>
        <taxon>Eukaryota</taxon>
        <taxon>Metazoa</taxon>
        <taxon>Ecdysozoa</taxon>
        <taxon>Arthropoda</taxon>
        <taxon>Hexapoda</taxon>
        <taxon>Insecta</taxon>
        <taxon>Pterygota</taxon>
        <taxon>Neoptera</taxon>
        <taxon>Paraneoptera</taxon>
        <taxon>Psocodea</taxon>
        <taxon>Troctomorpha</taxon>
        <taxon>Phthiraptera</taxon>
        <taxon>Anoplura</taxon>
        <taxon>Polyplacidae</taxon>
        <taxon>Polyplax</taxon>
    </lineage>
</organism>
<dbReference type="EMBL" id="JAWJWF010000004">
    <property type="protein sequence ID" value="KAK6634027.1"/>
    <property type="molecule type" value="Genomic_DNA"/>
</dbReference>
<feature type="compositionally biased region" description="Polar residues" evidence="1">
    <location>
        <begin position="57"/>
        <end position="66"/>
    </location>
</feature>
<name>A0ABR1B3F1_POLSC</name>
<comment type="caution">
    <text evidence="2">The sequence shown here is derived from an EMBL/GenBank/DDBJ whole genome shotgun (WGS) entry which is preliminary data.</text>
</comment>
<protein>
    <submittedName>
        <fullName evidence="2">Uncharacterized protein</fullName>
    </submittedName>
</protein>
<feature type="region of interest" description="Disordered" evidence="1">
    <location>
        <begin position="271"/>
        <end position="302"/>
    </location>
</feature>
<feature type="compositionally biased region" description="Basic residues" evidence="1">
    <location>
        <begin position="291"/>
        <end position="302"/>
    </location>
</feature>
<accession>A0ABR1B3F1</accession>
<keyword evidence="3" id="KW-1185">Reference proteome</keyword>